<organism evidence="2 3">
    <name type="scientific">Alkaliphilus peptidifermentans DSM 18978</name>
    <dbReference type="NCBI Taxonomy" id="1120976"/>
    <lineage>
        <taxon>Bacteria</taxon>
        <taxon>Bacillati</taxon>
        <taxon>Bacillota</taxon>
        <taxon>Clostridia</taxon>
        <taxon>Peptostreptococcales</taxon>
        <taxon>Natronincolaceae</taxon>
        <taxon>Alkaliphilus</taxon>
    </lineage>
</organism>
<gene>
    <name evidence="2" type="ORF">SAMN03080606_00967</name>
</gene>
<dbReference type="SUPFAM" id="SSF89550">
    <property type="entry name" value="PHP domain-like"/>
    <property type="match status" value="1"/>
</dbReference>
<dbReference type="OrthoDB" id="9791620at2"/>
<dbReference type="Pfam" id="PF02811">
    <property type="entry name" value="PHP"/>
    <property type="match status" value="1"/>
</dbReference>
<dbReference type="Proteomes" id="UP000198636">
    <property type="component" value="Unassembled WGS sequence"/>
</dbReference>
<dbReference type="PANTHER" id="PTHR42924">
    <property type="entry name" value="EXONUCLEASE"/>
    <property type="match status" value="1"/>
</dbReference>
<dbReference type="Gene3D" id="3.20.20.140">
    <property type="entry name" value="Metal-dependent hydrolases"/>
    <property type="match status" value="1"/>
</dbReference>
<protein>
    <recommendedName>
        <fullName evidence="1">Polymerase/histidinol phosphatase N-terminal domain-containing protein</fullName>
    </recommendedName>
</protein>
<dbReference type="PANTHER" id="PTHR42924:SF3">
    <property type="entry name" value="POLYMERASE_HISTIDINOL PHOSPHATASE N-TERMINAL DOMAIN-CONTAINING PROTEIN"/>
    <property type="match status" value="1"/>
</dbReference>
<dbReference type="InterPro" id="IPR052018">
    <property type="entry name" value="PHP_domain"/>
</dbReference>
<keyword evidence="3" id="KW-1185">Reference proteome</keyword>
<proteinExistence type="predicted"/>
<dbReference type="RefSeq" id="WP_091540615.1">
    <property type="nucleotide sequence ID" value="NZ_FMUS01000004.1"/>
</dbReference>
<reference evidence="2 3" key="1">
    <citation type="submission" date="2016-10" db="EMBL/GenBank/DDBJ databases">
        <authorList>
            <person name="de Groot N.N."/>
        </authorList>
    </citation>
    <scope>NUCLEOTIDE SEQUENCE [LARGE SCALE GENOMIC DNA]</scope>
    <source>
        <strain evidence="2 3">DSM 18978</strain>
    </source>
</reference>
<evidence type="ECO:0000313" key="3">
    <source>
        <dbReference type="Proteomes" id="UP000198636"/>
    </source>
</evidence>
<accession>A0A1G5DP55</accession>
<dbReference type="AlphaFoldDB" id="A0A1G5DP55"/>
<dbReference type="EMBL" id="FMUS01000004">
    <property type="protein sequence ID" value="SCY16377.1"/>
    <property type="molecule type" value="Genomic_DNA"/>
</dbReference>
<dbReference type="GO" id="GO:0035312">
    <property type="term" value="F:5'-3' DNA exonuclease activity"/>
    <property type="evidence" value="ECO:0007669"/>
    <property type="project" value="TreeGrafter"/>
</dbReference>
<feature type="domain" description="Polymerase/histidinol phosphatase N-terminal" evidence="1">
    <location>
        <begin position="5"/>
        <end position="73"/>
    </location>
</feature>
<dbReference type="InterPro" id="IPR016195">
    <property type="entry name" value="Pol/histidinol_Pase-like"/>
</dbReference>
<dbReference type="STRING" id="1120976.SAMN03080606_00967"/>
<dbReference type="CDD" id="cd07432">
    <property type="entry name" value="PHP_HisPPase"/>
    <property type="match status" value="1"/>
</dbReference>
<dbReference type="InterPro" id="IPR004013">
    <property type="entry name" value="PHP_dom"/>
</dbReference>
<sequence>MKVAYDFHIHSGLSPCSEDDMTPNNVVNMAILKGLDAIAITDHNSTLNVEAFTKVASDKKLIIIPGIEVSTKEEVHLIGLFRSLDEAKVFQGIIDQALPKTKNNAKVFGNQLLYNEKDEVIGEYDRLLFNAISLTVEDVVDEVNRLKGIVIPAHIDRNSFSILSNLGFISPALGLTTVEITSGCDINSIEAKHKYLNKYRKIANSDAHNLEAILERQSFLDVKELSCEEIINVLRNKNFVT</sequence>
<dbReference type="SMART" id="SM00481">
    <property type="entry name" value="POLIIIAc"/>
    <property type="match status" value="1"/>
</dbReference>
<name>A0A1G5DP55_9FIRM</name>
<dbReference type="GO" id="GO:0004534">
    <property type="term" value="F:5'-3' RNA exonuclease activity"/>
    <property type="evidence" value="ECO:0007669"/>
    <property type="project" value="TreeGrafter"/>
</dbReference>
<dbReference type="InterPro" id="IPR003141">
    <property type="entry name" value="Pol/His_phosphatase_N"/>
</dbReference>
<evidence type="ECO:0000313" key="2">
    <source>
        <dbReference type="EMBL" id="SCY16377.1"/>
    </source>
</evidence>
<evidence type="ECO:0000259" key="1">
    <source>
        <dbReference type="SMART" id="SM00481"/>
    </source>
</evidence>